<evidence type="ECO:0000256" key="2">
    <source>
        <dbReference type="ARBA" id="ARBA00007868"/>
    </source>
</evidence>
<keyword evidence="9 11" id="KW-0443">Lipid metabolism</keyword>
<dbReference type="GO" id="GO:0009245">
    <property type="term" value="P:lipid A biosynthetic process"/>
    <property type="evidence" value="ECO:0007669"/>
    <property type="project" value="UniProtKB-UniRule"/>
</dbReference>
<comment type="similarity">
    <text evidence="2 11">Belongs to the LpxB family.</text>
</comment>
<keyword evidence="12" id="KW-0175">Coiled coil</keyword>
<feature type="coiled-coil region" evidence="12">
    <location>
        <begin position="319"/>
        <end position="346"/>
    </location>
</feature>
<dbReference type="AlphaFoldDB" id="A0A0F5MQ90"/>
<keyword evidence="5 11" id="KW-0444">Lipid biosynthesis</keyword>
<reference evidence="13 14" key="1">
    <citation type="submission" date="2015-02" db="EMBL/GenBank/DDBJ databases">
        <title>Single cell genomics of a rare environmental alphaproteobacterium provides unique insights into Rickettsiaceae evolution.</title>
        <authorList>
            <person name="Martijn J."/>
            <person name="Schulz F."/>
            <person name="Zaremba-Niedzwiedzka K."/>
            <person name="Viklund J."/>
            <person name="Stepanauskas R."/>
            <person name="Andersson S.G.E."/>
            <person name="Horn M."/>
            <person name="Guy L."/>
            <person name="Ettema T.J.G."/>
        </authorList>
    </citation>
    <scope>NUCLEOTIDE SEQUENCE [LARGE SCALE GENOMIC DNA]</scope>
    <source>
        <strain evidence="13 14">SCGC AAA041-L04</strain>
    </source>
</reference>
<organism evidence="13 14">
    <name type="scientific">Candidatus Arcanibacter lacustris</name>
    <dbReference type="NCBI Taxonomy" id="1607817"/>
    <lineage>
        <taxon>Bacteria</taxon>
        <taxon>Pseudomonadati</taxon>
        <taxon>Pseudomonadota</taxon>
        <taxon>Alphaproteobacteria</taxon>
        <taxon>Rickettsiales</taxon>
        <taxon>Candidatus Arcanibacter</taxon>
    </lineage>
</organism>
<evidence type="ECO:0000256" key="12">
    <source>
        <dbReference type="SAM" id="Coils"/>
    </source>
</evidence>
<protein>
    <recommendedName>
        <fullName evidence="4 11">Lipid-A-disaccharide synthase</fullName>
        <ecNumber evidence="3 11">2.4.1.182</ecNumber>
    </recommendedName>
</protein>
<dbReference type="Pfam" id="PF02684">
    <property type="entry name" value="LpxB"/>
    <property type="match status" value="1"/>
</dbReference>
<dbReference type="UniPathway" id="UPA00973"/>
<dbReference type="SUPFAM" id="SSF53756">
    <property type="entry name" value="UDP-Glycosyltransferase/glycogen phosphorylase"/>
    <property type="match status" value="1"/>
</dbReference>
<evidence type="ECO:0000256" key="10">
    <source>
        <dbReference type="ARBA" id="ARBA00048975"/>
    </source>
</evidence>
<dbReference type="GO" id="GO:0016020">
    <property type="term" value="C:membrane"/>
    <property type="evidence" value="ECO:0007669"/>
    <property type="project" value="GOC"/>
</dbReference>
<keyword evidence="14" id="KW-1185">Reference proteome</keyword>
<dbReference type="PATRIC" id="fig|1607817.3.peg.179"/>
<keyword evidence="6 11" id="KW-0441">Lipid A biosynthesis</keyword>
<dbReference type="PANTHER" id="PTHR30372">
    <property type="entry name" value="LIPID-A-DISACCHARIDE SYNTHASE"/>
    <property type="match status" value="1"/>
</dbReference>
<sequence length="375" mass="41723">MKKIFLIAGEASGDVLGAKLMIAMKEQEENILFYGIGGPKMAQEGLSSLFDMNELSIMGFFEIITKLLHINSRINYTVSQIKKILPDIVITIDSPGFCFRVAAKIKHLNLRLIHYVAPSVWAYKPERAKKIASIYDHLLTLLPFEPKYFTDEGLNATFVGHPIIEDKLGNGAIFRLKHKIDPNDKLLCIMPGSRIQELEKLLPIFVETTRILMRKVSNLNLVVISLPHLAPMVQKAFGENNIKIIITTSDQSKIDALAASNAALVKSGTSSLEVAFAKVPMIVAYKINELSAWFVKRILKISYVSLVNIIMDKKIIPELLQEDCNAENLAKELEELLNNADSRNSQISNFASVFKQLKNGKSSPSTQAAKIILGS</sequence>
<dbReference type="NCBIfam" id="TIGR00215">
    <property type="entry name" value="lpxB"/>
    <property type="match status" value="1"/>
</dbReference>
<evidence type="ECO:0000256" key="6">
    <source>
        <dbReference type="ARBA" id="ARBA00022556"/>
    </source>
</evidence>
<proteinExistence type="inferred from homology"/>
<evidence type="ECO:0000256" key="5">
    <source>
        <dbReference type="ARBA" id="ARBA00022516"/>
    </source>
</evidence>
<dbReference type="GO" id="GO:0008915">
    <property type="term" value="F:lipid-A-disaccharide synthase activity"/>
    <property type="evidence" value="ECO:0007669"/>
    <property type="project" value="UniProtKB-UniRule"/>
</dbReference>
<evidence type="ECO:0000256" key="7">
    <source>
        <dbReference type="ARBA" id="ARBA00022676"/>
    </source>
</evidence>
<comment type="catalytic activity">
    <reaction evidence="10 11">
        <text>a lipid X + a UDP-2-N,3-O-bis[(3R)-3-hydroxyacyl]-alpha-D-glucosamine = a lipid A disaccharide + UDP + H(+)</text>
        <dbReference type="Rhea" id="RHEA:67828"/>
        <dbReference type="ChEBI" id="CHEBI:15378"/>
        <dbReference type="ChEBI" id="CHEBI:58223"/>
        <dbReference type="ChEBI" id="CHEBI:137748"/>
        <dbReference type="ChEBI" id="CHEBI:176338"/>
        <dbReference type="ChEBI" id="CHEBI:176343"/>
        <dbReference type="EC" id="2.4.1.182"/>
    </reaction>
</comment>
<keyword evidence="8 11" id="KW-0808">Transferase</keyword>
<evidence type="ECO:0000256" key="1">
    <source>
        <dbReference type="ARBA" id="ARBA00002056"/>
    </source>
</evidence>
<comment type="pathway">
    <text evidence="11">Bacterial outer membrane biogenesis; LPS lipid A biosynthesis.</text>
</comment>
<comment type="caution">
    <text evidence="13">The sequence shown here is derived from an EMBL/GenBank/DDBJ whole genome shotgun (WGS) entry which is preliminary data.</text>
</comment>
<evidence type="ECO:0000313" key="14">
    <source>
        <dbReference type="Proteomes" id="UP000033358"/>
    </source>
</evidence>
<dbReference type="PANTHER" id="PTHR30372:SF4">
    <property type="entry name" value="LIPID-A-DISACCHARIDE SYNTHASE, MITOCHONDRIAL-RELATED"/>
    <property type="match status" value="1"/>
</dbReference>
<dbReference type="EMBL" id="JYHA01000028">
    <property type="protein sequence ID" value="KKB96744.1"/>
    <property type="molecule type" value="Genomic_DNA"/>
</dbReference>
<dbReference type="GO" id="GO:0005543">
    <property type="term" value="F:phospholipid binding"/>
    <property type="evidence" value="ECO:0007669"/>
    <property type="project" value="TreeGrafter"/>
</dbReference>
<comment type="function">
    <text evidence="1 11">Condensation of UDP-2,3-diacylglucosamine and 2,3-diacylglucosamine-1-phosphate to form lipid A disaccharide, a precursor of lipid A, a phosphorylated glycolipid that anchors the lipopolysaccharide to the outer membrane of the cell.</text>
</comment>
<accession>A0A0F5MQ90</accession>
<evidence type="ECO:0000256" key="9">
    <source>
        <dbReference type="ARBA" id="ARBA00023098"/>
    </source>
</evidence>
<keyword evidence="7 11" id="KW-0328">Glycosyltransferase</keyword>
<evidence type="ECO:0000256" key="8">
    <source>
        <dbReference type="ARBA" id="ARBA00022679"/>
    </source>
</evidence>
<dbReference type="HAMAP" id="MF_00392">
    <property type="entry name" value="LpxB"/>
    <property type="match status" value="1"/>
</dbReference>
<dbReference type="Proteomes" id="UP000033358">
    <property type="component" value="Unassembled WGS sequence"/>
</dbReference>
<evidence type="ECO:0000256" key="3">
    <source>
        <dbReference type="ARBA" id="ARBA00012687"/>
    </source>
</evidence>
<evidence type="ECO:0000313" key="13">
    <source>
        <dbReference type="EMBL" id="KKB96744.1"/>
    </source>
</evidence>
<name>A0A0F5MQ90_9RICK</name>
<evidence type="ECO:0000256" key="11">
    <source>
        <dbReference type="HAMAP-Rule" id="MF_00392"/>
    </source>
</evidence>
<gene>
    <name evidence="11 13" type="primary">lpxB</name>
    <name evidence="13" type="ORF">SZ25_00178</name>
</gene>
<dbReference type="InterPro" id="IPR003835">
    <property type="entry name" value="Glyco_trans_19"/>
</dbReference>
<dbReference type="EC" id="2.4.1.182" evidence="3 11"/>
<evidence type="ECO:0000256" key="4">
    <source>
        <dbReference type="ARBA" id="ARBA00020902"/>
    </source>
</evidence>